<comment type="catalytic activity">
    <reaction evidence="8">
        <text>Hydrolysis of terminal non-reducing beta-D-fructofuranoside residues in beta-D-fructofuranosides.</text>
        <dbReference type="EC" id="3.2.1.26"/>
    </reaction>
</comment>
<evidence type="ECO:0000256" key="4">
    <source>
        <dbReference type="ARBA" id="ARBA00019623"/>
    </source>
</evidence>
<dbReference type="SUPFAM" id="SSF75005">
    <property type="entry name" value="Arabinanase/levansucrase/invertase"/>
    <property type="match status" value="1"/>
</dbReference>
<sequence length="483" mass="55943">MEKYRKVFRKDYEKWYQENQEYRERVASDPRRLRFHLMPETGWLNDPNGLCQMDGLYHIYYQYTPFEPTGGIKLWGHYTTTDFVRYTNEEPVLFPDTDLDAHGVYSGSAFVEDGTIHYFYTGNVKRFDRDDYDYIMDGRESNTISFDSRDGFRFTEKKLLLGNEDYPGDMSCHIRDPKIFKRGRMYYMALGARDAHGKGLVLLYESPDLRSWKYHGRITTKETFGYMWECPDLFELDGQLCLICCPQGVEPSGVDYWNVHQCTVMGLDHGLDDDICRNIPLDAAAMVDRGFDFYAPQSFLDESGRRILIGWMGIPDADYTNPTTQAGWQHALTIPRVLHWKEGRLVQEPVRELQQMRCNERTFALGQLNAAGEDGIVFEGCFRFESCGHMRLTLRQGVTLTYEDGLLTLDMGNAGSGRTKRCVRLEELRELQIFSDTSSLEIFVNQGREVFTTRVYGLEGKIRLEGECTGTAVLYDLSGFIYQ</sequence>
<dbReference type="InterPro" id="IPR051214">
    <property type="entry name" value="GH32_Enzymes"/>
</dbReference>
<dbReference type="Gene3D" id="2.115.10.20">
    <property type="entry name" value="Glycosyl hydrolase domain, family 43"/>
    <property type="match status" value="1"/>
</dbReference>
<dbReference type="PANTHER" id="PTHR43101:SF1">
    <property type="entry name" value="BETA-FRUCTOSIDASE"/>
    <property type="match status" value="1"/>
</dbReference>
<dbReference type="Pfam" id="PF08244">
    <property type="entry name" value="Glyco_hydro_32C"/>
    <property type="match status" value="1"/>
</dbReference>
<keyword evidence="9" id="KW-0119">Carbohydrate metabolism</keyword>
<feature type="domain" description="Glycosyl hydrolase family 32 C-terminal" evidence="11">
    <location>
        <begin position="430"/>
        <end position="457"/>
    </location>
</feature>
<evidence type="ECO:0000256" key="3">
    <source>
        <dbReference type="ARBA" id="ARBA00012758"/>
    </source>
</evidence>
<dbReference type="InterPro" id="IPR013148">
    <property type="entry name" value="Glyco_hydro_32_N"/>
</dbReference>
<comment type="function">
    <text evidence="9">Enables the bacterium to metabolize sucrose as a sole carbon source.</text>
</comment>
<dbReference type="InterPro" id="IPR018053">
    <property type="entry name" value="Glyco_hydro_32_AS"/>
</dbReference>
<dbReference type="Gene3D" id="2.60.120.560">
    <property type="entry name" value="Exo-inulinase, domain 1"/>
    <property type="match status" value="1"/>
</dbReference>
<comment type="similarity">
    <text evidence="2 8">Belongs to the glycosyl hydrolase 32 family.</text>
</comment>
<dbReference type="SUPFAM" id="SSF49899">
    <property type="entry name" value="Concanavalin A-like lectins/glucanases"/>
    <property type="match status" value="1"/>
</dbReference>
<dbReference type="CDD" id="cd18623">
    <property type="entry name" value="GH32_ScrB-like"/>
    <property type="match status" value="1"/>
</dbReference>
<name>A0ABV1D6M0_9FIRM</name>
<evidence type="ECO:0000256" key="1">
    <source>
        <dbReference type="ARBA" id="ARBA00004914"/>
    </source>
</evidence>
<evidence type="ECO:0000256" key="7">
    <source>
        <dbReference type="ARBA" id="ARBA00033367"/>
    </source>
</evidence>
<dbReference type="GO" id="GO:0016787">
    <property type="term" value="F:hydrolase activity"/>
    <property type="evidence" value="ECO:0007669"/>
    <property type="project" value="UniProtKB-KW"/>
</dbReference>
<dbReference type="InterPro" id="IPR013320">
    <property type="entry name" value="ConA-like_dom_sf"/>
</dbReference>
<dbReference type="InterPro" id="IPR013189">
    <property type="entry name" value="Glyco_hydro_32_C"/>
</dbReference>
<dbReference type="NCBIfam" id="TIGR01322">
    <property type="entry name" value="scrB_fam"/>
    <property type="match status" value="1"/>
</dbReference>
<evidence type="ECO:0000259" key="11">
    <source>
        <dbReference type="Pfam" id="PF08244"/>
    </source>
</evidence>
<dbReference type="PANTHER" id="PTHR43101">
    <property type="entry name" value="BETA-FRUCTOSIDASE"/>
    <property type="match status" value="1"/>
</dbReference>
<evidence type="ECO:0000256" key="6">
    <source>
        <dbReference type="ARBA" id="ARBA00023295"/>
    </source>
</evidence>
<dbReference type="InterPro" id="IPR006232">
    <property type="entry name" value="Suc6P_hydrolase"/>
</dbReference>
<organism evidence="12 13">
    <name type="scientific">Enterocloster hominis</name>
    <name type="common">ex Hitch et al. 2024</name>
    <dbReference type="NCBI Taxonomy" id="1917870"/>
    <lineage>
        <taxon>Bacteria</taxon>
        <taxon>Bacillati</taxon>
        <taxon>Bacillota</taxon>
        <taxon>Clostridia</taxon>
        <taxon>Lachnospirales</taxon>
        <taxon>Lachnospiraceae</taxon>
        <taxon>Enterocloster</taxon>
    </lineage>
</organism>
<evidence type="ECO:0000256" key="2">
    <source>
        <dbReference type="ARBA" id="ARBA00009902"/>
    </source>
</evidence>
<dbReference type="Proteomes" id="UP001454086">
    <property type="component" value="Unassembled WGS sequence"/>
</dbReference>
<proteinExistence type="inferred from homology"/>
<evidence type="ECO:0000256" key="8">
    <source>
        <dbReference type="RuleBase" id="RU362110"/>
    </source>
</evidence>
<comment type="pathway">
    <text evidence="1 9">Glycan biosynthesis; sucrose metabolism.</text>
</comment>
<dbReference type="PROSITE" id="PS00609">
    <property type="entry name" value="GLYCOSYL_HYDROL_F32"/>
    <property type="match status" value="1"/>
</dbReference>
<dbReference type="EC" id="3.2.1.26" evidence="3 8"/>
<evidence type="ECO:0000256" key="9">
    <source>
        <dbReference type="RuleBase" id="RU365015"/>
    </source>
</evidence>
<protein>
    <recommendedName>
        <fullName evidence="4 8">Sucrose-6-phosphate hydrolase</fullName>
        <ecNumber evidence="3 8">3.2.1.26</ecNumber>
    </recommendedName>
    <alternativeName>
        <fullName evidence="7 9">Invertase</fullName>
    </alternativeName>
</protein>
<dbReference type="SMART" id="SM00640">
    <property type="entry name" value="Glyco_32"/>
    <property type="match status" value="1"/>
</dbReference>
<dbReference type="Pfam" id="PF00251">
    <property type="entry name" value="Glyco_hydro_32N"/>
    <property type="match status" value="1"/>
</dbReference>
<evidence type="ECO:0000256" key="5">
    <source>
        <dbReference type="ARBA" id="ARBA00022801"/>
    </source>
</evidence>
<dbReference type="InterPro" id="IPR023296">
    <property type="entry name" value="Glyco_hydro_beta-prop_sf"/>
</dbReference>
<dbReference type="EMBL" id="JBBMFM010000049">
    <property type="protein sequence ID" value="MEQ2426050.1"/>
    <property type="molecule type" value="Genomic_DNA"/>
</dbReference>
<comment type="subcellular location">
    <subcellularLocation>
        <location evidence="9">Cytoplasm</location>
    </subcellularLocation>
</comment>
<feature type="domain" description="Glycosyl hydrolase family 32 N-terminal" evidence="10">
    <location>
        <begin position="36"/>
        <end position="349"/>
    </location>
</feature>
<dbReference type="RefSeq" id="WP_008716599.1">
    <property type="nucleotide sequence ID" value="NZ_JBBMFM010000049.1"/>
</dbReference>
<reference evidence="12 13" key="1">
    <citation type="submission" date="2024-03" db="EMBL/GenBank/DDBJ databases">
        <title>Human intestinal bacterial collection.</title>
        <authorList>
            <person name="Pauvert C."/>
            <person name="Hitch T.C.A."/>
            <person name="Clavel T."/>
        </authorList>
    </citation>
    <scope>NUCLEOTIDE SEQUENCE [LARGE SCALE GENOMIC DNA]</scope>
    <source>
        <strain evidence="12 13">CLA-SR-H021</strain>
    </source>
</reference>
<accession>A0ABV1D6M0</accession>
<keyword evidence="13" id="KW-1185">Reference proteome</keyword>
<gene>
    <name evidence="12" type="ORF">WMQ36_13820</name>
</gene>
<evidence type="ECO:0000259" key="10">
    <source>
        <dbReference type="Pfam" id="PF00251"/>
    </source>
</evidence>
<keyword evidence="5 8" id="KW-0378">Hydrolase</keyword>
<evidence type="ECO:0000313" key="13">
    <source>
        <dbReference type="Proteomes" id="UP001454086"/>
    </source>
</evidence>
<keyword evidence="6 8" id="KW-0326">Glycosidase</keyword>
<comment type="caution">
    <text evidence="12">The sequence shown here is derived from an EMBL/GenBank/DDBJ whole genome shotgun (WGS) entry which is preliminary data.</text>
</comment>
<dbReference type="InterPro" id="IPR001362">
    <property type="entry name" value="Glyco_hydro_32"/>
</dbReference>
<keyword evidence="9" id="KW-0963">Cytoplasm</keyword>
<evidence type="ECO:0000313" key="12">
    <source>
        <dbReference type="EMBL" id="MEQ2426050.1"/>
    </source>
</evidence>